<feature type="region of interest" description="Disordered" evidence="1">
    <location>
        <begin position="1"/>
        <end position="53"/>
    </location>
</feature>
<evidence type="ECO:0000256" key="1">
    <source>
        <dbReference type="SAM" id="MobiDB-lite"/>
    </source>
</evidence>
<reference evidence="2" key="1">
    <citation type="journal article" date="2018" name="Genome Biol.">
        <title>SKESA: strategic k-mer extension for scrupulous assemblies.</title>
        <authorList>
            <person name="Souvorov A."/>
            <person name="Agarwala R."/>
            <person name="Lipman D.J."/>
        </authorList>
    </citation>
    <scope>NUCLEOTIDE SEQUENCE</scope>
    <source>
        <strain evidence="2">1363-65</strain>
    </source>
</reference>
<protein>
    <submittedName>
        <fullName evidence="2">Uncharacterized protein</fullName>
    </submittedName>
</protein>
<proteinExistence type="predicted"/>
<accession>A0A737BPB2</accession>
<sequence>MNSVKPGGASLTGPGKLGEVVGRIRRSRHPTTSSHRAQRRCVTSWSGAATPAL</sequence>
<name>A0A737BPB2_SALER</name>
<dbReference type="AlphaFoldDB" id="A0A737BPB2"/>
<organism evidence="2">
    <name type="scientific">Salmonella enterica subsp. indica serovar 45:a:e,n,x</name>
    <dbReference type="NCBI Taxonomy" id="1307500"/>
    <lineage>
        <taxon>Bacteria</taxon>
        <taxon>Pseudomonadati</taxon>
        <taxon>Pseudomonadota</taxon>
        <taxon>Gammaproteobacteria</taxon>
        <taxon>Enterobacterales</taxon>
        <taxon>Enterobacteriaceae</taxon>
        <taxon>Salmonella</taxon>
    </lineage>
</organism>
<evidence type="ECO:0000313" key="2">
    <source>
        <dbReference type="EMBL" id="HAE8101176.1"/>
    </source>
</evidence>
<gene>
    <name evidence="2" type="ORF">GNC09_001116</name>
</gene>
<reference evidence="2" key="2">
    <citation type="submission" date="2018-07" db="EMBL/GenBank/DDBJ databases">
        <authorList>
            <consortium name="NCBI Pathogen Detection Project"/>
        </authorList>
    </citation>
    <scope>NUCLEOTIDE SEQUENCE</scope>
    <source>
        <strain evidence="2">1363-65</strain>
    </source>
</reference>
<dbReference type="EMBL" id="DAATDB010000005">
    <property type="protein sequence ID" value="HAE8101176.1"/>
    <property type="molecule type" value="Genomic_DNA"/>
</dbReference>
<comment type="caution">
    <text evidence="2">The sequence shown here is derived from an EMBL/GenBank/DDBJ whole genome shotgun (WGS) entry which is preliminary data.</text>
</comment>